<reference evidence="8 9" key="1">
    <citation type="submission" date="2019-01" db="EMBL/GenBank/DDBJ databases">
        <authorList>
            <person name="Ferrante I. M."/>
        </authorList>
    </citation>
    <scope>NUCLEOTIDE SEQUENCE [LARGE SCALE GENOMIC DNA]</scope>
    <source>
        <strain evidence="8 9">B856</strain>
    </source>
</reference>
<keyword evidence="9" id="KW-1185">Reference proteome</keyword>
<gene>
    <name evidence="8" type="ORF">PSNMU_V1.4_AUG-EV-PASAV3_0005000</name>
</gene>
<proteinExistence type="inferred from homology"/>
<protein>
    <recommendedName>
        <fullName evidence="2 6">GPN-loop GTPase 3</fullName>
    </recommendedName>
</protein>
<dbReference type="PANTHER" id="PTHR21231">
    <property type="entry name" value="XPA-BINDING PROTEIN 1-RELATED"/>
    <property type="match status" value="1"/>
</dbReference>
<keyword evidence="4 6" id="KW-0378">Hydrolase</keyword>
<evidence type="ECO:0000256" key="1">
    <source>
        <dbReference type="ARBA" id="ARBA00005290"/>
    </source>
</evidence>
<evidence type="ECO:0000256" key="6">
    <source>
        <dbReference type="RuleBase" id="RU365059"/>
    </source>
</evidence>
<dbReference type="InterPro" id="IPR027417">
    <property type="entry name" value="P-loop_NTPase"/>
</dbReference>
<organism evidence="8 9">
    <name type="scientific">Pseudo-nitzschia multistriata</name>
    <dbReference type="NCBI Taxonomy" id="183589"/>
    <lineage>
        <taxon>Eukaryota</taxon>
        <taxon>Sar</taxon>
        <taxon>Stramenopiles</taxon>
        <taxon>Ochrophyta</taxon>
        <taxon>Bacillariophyta</taxon>
        <taxon>Bacillariophyceae</taxon>
        <taxon>Bacillariophycidae</taxon>
        <taxon>Bacillariales</taxon>
        <taxon>Bacillariaceae</taxon>
        <taxon>Pseudo-nitzschia</taxon>
    </lineage>
</organism>
<dbReference type="PANTHER" id="PTHR21231:SF7">
    <property type="entry name" value="GPN-LOOP GTPASE 3"/>
    <property type="match status" value="1"/>
</dbReference>
<keyword evidence="5 6" id="KW-0342">GTP-binding</keyword>
<evidence type="ECO:0000256" key="2">
    <source>
        <dbReference type="ARBA" id="ARBA00014587"/>
    </source>
</evidence>
<evidence type="ECO:0000313" key="8">
    <source>
        <dbReference type="EMBL" id="VEU33810.1"/>
    </source>
</evidence>
<evidence type="ECO:0000313" key="9">
    <source>
        <dbReference type="Proteomes" id="UP000291116"/>
    </source>
</evidence>
<dbReference type="OrthoDB" id="5839at2759"/>
<comment type="subunit">
    <text evidence="6">Binds to RNA polymerase II (RNAPII).</text>
</comment>
<dbReference type="Gene3D" id="3.40.50.300">
    <property type="entry name" value="P-loop containing nucleotide triphosphate hydrolases"/>
    <property type="match status" value="1"/>
</dbReference>
<name>A0A448YVL8_9STRA</name>
<evidence type="ECO:0000256" key="5">
    <source>
        <dbReference type="ARBA" id="ARBA00023134"/>
    </source>
</evidence>
<dbReference type="SUPFAM" id="SSF52540">
    <property type="entry name" value="P-loop containing nucleoside triphosphate hydrolases"/>
    <property type="match status" value="1"/>
</dbReference>
<dbReference type="Proteomes" id="UP000291116">
    <property type="component" value="Unassembled WGS sequence"/>
</dbReference>
<dbReference type="GO" id="GO:0003924">
    <property type="term" value="F:GTPase activity"/>
    <property type="evidence" value="ECO:0007669"/>
    <property type="project" value="TreeGrafter"/>
</dbReference>
<dbReference type="InterPro" id="IPR004130">
    <property type="entry name" value="Gpn"/>
</dbReference>
<dbReference type="AlphaFoldDB" id="A0A448YVL8"/>
<evidence type="ECO:0000256" key="4">
    <source>
        <dbReference type="ARBA" id="ARBA00022801"/>
    </source>
</evidence>
<dbReference type="InterPro" id="IPR030228">
    <property type="entry name" value="Gpn3"/>
</dbReference>
<dbReference type="CDD" id="cd17872">
    <property type="entry name" value="GPN3"/>
    <property type="match status" value="1"/>
</dbReference>
<keyword evidence="3 6" id="KW-0547">Nucleotide-binding</keyword>
<comment type="function">
    <text evidence="6">Small GTPase required for proper nuclear import of RNA polymerase II and III (RNAPII and RNAPIII). May act at an RNAP assembly step prior to nuclear import.</text>
</comment>
<dbReference type="Pfam" id="PF03029">
    <property type="entry name" value="ATP_bind_1"/>
    <property type="match status" value="1"/>
</dbReference>
<sequence length="306" mass="34623">MGRCFIQIVMGPAGSGKSTYCQAMQYHASTLGGARKRTIHVANLDPAAEDFGYQLAFDIRDLISVEEVMEELDLGPNGGLVYCMEYLLSNLDWLQDHLDSFDDDEYLILDCPGQLELYTHIPLMRNLIDRMRMWGYAHTMAAVFLLDATFVGDTSKFLSGSLLSLSAMIALELPHTNVLTKCDLLTDEEVEDILDHGSATQMWDREQDRQSLIMPTPFSVTAASSNQGDEVTEEQRRLERRRRHRQRLTDSISQLLDDYSMISFIPLNIRDEESIDALLTCVDGSIQYGEDLEVREYDGPEANDDT</sequence>
<feature type="region of interest" description="Disordered" evidence="7">
    <location>
        <begin position="221"/>
        <end position="244"/>
    </location>
</feature>
<evidence type="ECO:0000256" key="3">
    <source>
        <dbReference type="ARBA" id="ARBA00022741"/>
    </source>
</evidence>
<evidence type="ECO:0000256" key="7">
    <source>
        <dbReference type="SAM" id="MobiDB-lite"/>
    </source>
</evidence>
<dbReference type="GO" id="GO:0005525">
    <property type="term" value="F:GTP binding"/>
    <property type="evidence" value="ECO:0007669"/>
    <property type="project" value="UniProtKB-KW"/>
</dbReference>
<dbReference type="EMBL" id="CAACVS010000009">
    <property type="protein sequence ID" value="VEU33810.1"/>
    <property type="molecule type" value="Genomic_DNA"/>
</dbReference>
<accession>A0A448YVL8</accession>
<comment type="similarity">
    <text evidence="1 6">Belongs to the GPN-loop GTPase family.</text>
</comment>